<evidence type="ECO:0000313" key="6">
    <source>
        <dbReference type="Proteomes" id="UP000663829"/>
    </source>
</evidence>
<dbReference type="Proteomes" id="UP000663829">
    <property type="component" value="Unassembled WGS sequence"/>
</dbReference>
<dbReference type="GO" id="GO:0016020">
    <property type="term" value="C:membrane"/>
    <property type="evidence" value="ECO:0007669"/>
    <property type="project" value="UniProtKB-SubCell"/>
</dbReference>
<dbReference type="GO" id="GO:0008028">
    <property type="term" value="F:monocarboxylic acid transmembrane transporter activity"/>
    <property type="evidence" value="ECO:0007669"/>
    <property type="project" value="TreeGrafter"/>
</dbReference>
<reference evidence="4" key="1">
    <citation type="submission" date="2021-02" db="EMBL/GenBank/DDBJ databases">
        <authorList>
            <person name="Nowell W R."/>
        </authorList>
    </citation>
    <scope>NUCLEOTIDE SEQUENCE</scope>
</reference>
<dbReference type="PANTHER" id="PTHR11360:SF284">
    <property type="entry name" value="EG:103B4.3 PROTEIN-RELATED"/>
    <property type="match status" value="1"/>
</dbReference>
<dbReference type="EMBL" id="CAJNOQ010001444">
    <property type="protein sequence ID" value="CAF0895291.1"/>
    <property type="molecule type" value="Genomic_DNA"/>
</dbReference>
<dbReference type="SUPFAM" id="SSF103473">
    <property type="entry name" value="MFS general substrate transporter"/>
    <property type="match status" value="1"/>
</dbReference>
<keyword evidence="2" id="KW-0812">Transmembrane</keyword>
<dbReference type="Proteomes" id="UP000681722">
    <property type="component" value="Unassembled WGS sequence"/>
</dbReference>
<sequence length="610" mass="67593">MSGGTLEENPGLAPDGGWGWIIVFCSFMIHFIMDGITYAMGDVYMQPMKERLNLGREYISAIFSILPAITLFVGPIATIFTNRFGCRMITVIGAFIAAFGFFLSFWIASIWWYYITIGIIGGFGFGMIYLPAIVSVGYYFEKKRATAMGIAVCGSGVGTMVFPFLMPYITGWPVYFGYEGGLLIQSSIIFMCILFGLLMIPLPHEPSEILRLKKKSLSGNNKNYELVNINEHNHLQPILEVPERLSSQDAGVVPIRPIESATNNYEETSTPRGMIQSNPKRNSSMPLLLVNGDDSVQPFLNNKQKPWTRSLHHLTTQSSDHHHPVLSFKQFPRKDVLYMGSLKNIPMFVKQPDEYHRQIIVDTQQSSDEDPVTLSTTTAKKTESIWTRFIDLSLLGNIVFSIFAVSNFLTSLGFNVPYTFAGDLAMDLHVPESQKHYIVMSMGIGNTIGRIVIGFLADKKINRLALYNITLIIAGIATMVAPLAGPYLALHIGYASVFGFFSGGYVGLTSIIVVDLVGLEKLSDAFGVLLLFQGVAVAIGSPIVGALRELLGNYKIPYLLFGLFITVSGAMLFSIPPLMKRRQKSKHKVTQHDLDMGVVVYSEQNLTQTT</sequence>
<dbReference type="CDD" id="cd17352">
    <property type="entry name" value="MFS_MCT_SLC16"/>
    <property type="match status" value="1"/>
</dbReference>
<feature type="transmembrane region" description="Helical" evidence="2">
    <location>
        <begin position="58"/>
        <end position="81"/>
    </location>
</feature>
<keyword evidence="2" id="KW-0472">Membrane</keyword>
<evidence type="ECO:0000313" key="4">
    <source>
        <dbReference type="EMBL" id="CAF0895291.1"/>
    </source>
</evidence>
<dbReference type="Pfam" id="PF07690">
    <property type="entry name" value="MFS_1"/>
    <property type="match status" value="2"/>
</dbReference>
<dbReference type="AlphaFoldDB" id="A0A813Z9M0"/>
<feature type="transmembrane region" description="Helical" evidence="2">
    <location>
        <begin position="556"/>
        <end position="578"/>
    </location>
</feature>
<dbReference type="Gene3D" id="1.20.1250.20">
    <property type="entry name" value="MFS general substrate transporter like domains"/>
    <property type="match status" value="2"/>
</dbReference>
<feature type="transmembrane region" description="Helical" evidence="2">
    <location>
        <begin position="436"/>
        <end position="457"/>
    </location>
</feature>
<feature type="transmembrane region" description="Helical" evidence="2">
    <location>
        <begin position="147"/>
        <end position="170"/>
    </location>
</feature>
<evidence type="ECO:0000259" key="3">
    <source>
        <dbReference type="PROSITE" id="PS50850"/>
    </source>
</evidence>
<dbReference type="EMBL" id="CAJOBC010001444">
    <property type="protein sequence ID" value="CAF3678763.1"/>
    <property type="molecule type" value="Genomic_DNA"/>
</dbReference>
<feature type="transmembrane region" description="Helical" evidence="2">
    <location>
        <begin position="182"/>
        <end position="202"/>
    </location>
</feature>
<feature type="transmembrane region" description="Helical" evidence="2">
    <location>
        <begin position="491"/>
        <end position="514"/>
    </location>
</feature>
<dbReference type="InterPro" id="IPR036259">
    <property type="entry name" value="MFS_trans_sf"/>
</dbReference>
<evidence type="ECO:0000256" key="1">
    <source>
        <dbReference type="ARBA" id="ARBA00004141"/>
    </source>
</evidence>
<feature type="transmembrane region" description="Helical" evidence="2">
    <location>
        <begin position="526"/>
        <end position="544"/>
    </location>
</feature>
<feature type="transmembrane region" description="Helical" evidence="2">
    <location>
        <begin position="18"/>
        <end position="38"/>
    </location>
</feature>
<keyword evidence="2" id="KW-1133">Transmembrane helix</keyword>
<dbReference type="PANTHER" id="PTHR11360">
    <property type="entry name" value="MONOCARBOXYLATE TRANSPORTER"/>
    <property type="match status" value="1"/>
</dbReference>
<comment type="caution">
    <text evidence="4">The sequence shown here is derived from an EMBL/GenBank/DDBJ whole genome shotgun (WGS) entry which is preliminary data.</text>
</comment>
<keyword evidence="6" id="KW-1185">Reference proteome</keyword>
<comment type="subcellular location">
    <subcellularLocation>
        <location evidence="1">Membrane</location>
        <topology evidence="1">Multi-pass membrane protein</topology>
    </subcellularLocation>
</comment>
<dbReference type="InterPro" id="IPR050327">
    <property type="entry name" value="Proton-linked_MCT"/>
</dbReference>
<feature type="domain" description="Major facilitator superfamily (MFS) profile" evidence="3">
    <location>
        <begin position="399"/>
        <end position="610"/>
    </location>
</feature>
<evidence type="ECO:0000313" key="5">
    <source>
        <dbReference type="EMBL" id="CAF3678763.1"/>
    </source>
</evidence>
<protein>
    <recommendedName>
        <fullName evidence="3">Major facilitator superfamily (MFS) profile domain-containing protein</fullName>
    </recommendedName>
</protein>
<accession>A0A813Z9M0</accession>
<feature type="transmembrane region" description="Helical" evidence="2">
    <location>
        <begin position="113"/>
        <end position="140"/>
    </location>
</feature>
<feature type="transmembrane region" description="Helical" evidence="2">
    <location>
        <begin position="394"/>
        <end position="416"/>
    </location>
</feature>
<feature type="transmembrane region" description="Helical" evidence="2">
    <location>
        <begin position="464"/>
        <end position="485"/>
    </location>
</feature>
<dbReference type="OrthoDB" id="6499973at2759"/>
<name>A0A813Z9M0_9BILA</name>
<proteinExistence type="predicted"/>
<organism evidence="4 6">
    <name type="scientific">Didymodactylos carnosus</name>
    <dbReference type="NCBI Taxonomy" id="1234261"/>
    <lineage>
        <taxon>Eukaryota</taxon>
        <taxon>Metazoa</taxon>
        <taxon>Spiralia</taxon>
        <taxon>Gnathifera</taxon>
        <taxon>Rotifera</taxon>
        <taxon>Eurotatoria</taxon>
        <taxon>Bdelloidea</taxon>
        <taxon>Philodinida</taxon>
        <taxon>Philodinidae</taxon>
        <taxon>Didymodactylos</taxon>
    </lineage>
</organism>
<gene>
    <name evidence="4" type="ORF">GPM918_LOCUS8342</name>
    <name evidence="5" type="ORF">SRO942_LOCUS8342</name>
</gene>
<dbReference type="InterPro" id="IPR011701">
    <property type="entry name" value="MFS"/>
</dbReference>
<feature type="transmembrane region" description="Helical" evidence="2">
    <location>
        <begin position="88"/>
        <end position="107"/>
    </location>
</feature>
<evidence type="ECO:0000256" key="2">
    <source>
        <dbReference type="SAM" id="Phobius"/>
    </source>
</evidence>
<dbReference type="InterPro" id="IPR020846">
    <property type="entry name" value="MFS_dom"/>
</dbReference>
<dbReference type="PROSITE" id="PS50850">
    <property type="entry name" value="MFS"/>
    <property type="match status" value="1"/>
</dbReference>